<dbReference type="AlphaFoldDB" id="A0ABD0UFS7"/>
<accession>A0ABD0UFS7</accession>
<proteinExistence type="predicted"/>
<name>A0ABD0UFS7_DENTH</name>
<reference evidence="1 2" key="1">
    <citation type="journal article" date="2024" name="Plant Biotechnol. J.">
        <title>Dendrobium thyrsiflorum genome and its molecular insights into genes involved in important horticultural traits.</title>
        <authorList>
            <person name="Chen B."/>
            <person name="Wang J.Y."/>
            <person name="Zheng P.J."/>
            <person name="Li K.L."/>
            <person name="Liang Y.M."/>
            <person name="Chen X.F."/>
            <person name="Zhang C."/>
            <person name="Zhao X."/>
            <person name="He X."/>
            <person name="Zhang G.Q."/>
            <person name="Liu Z.J."/>
            <person name="Xu Q."/>
        </authorList>
    </citation>
    <scope>NUCLEOTIDE SEQUENCE [LARGE SCALE GENOMIC DNA]</scope>
    <source>
        <strain evidence="1">GZMU011</strain>
    </source>
</reference>
<keyword evidence="2" id="KW-1185">Reference proteome</keyword>
<evidence type="ECO:0000313" key="2">
    <source>
        <dbReference type="Proteomes" id="UP001552299"/>
    </source>
</evidence>
<comment type="caution">
    <text evidence="1">The sequence shown here is derived from an EMBL/GenBank/DDBJ whole genome shotgun (WGS) entry which is preliminary data.</text>
</comment>
<organism evidence="1 2">
    <name type="scientific">Dendrobium thyrsiflorum</name>
    <name type="common">Pinecone-like raceme dendrobium</name>
    <name type="synonym">Orchid</name>
    <dbReference type="NCBI Taxonomy" id="117978"/>
    <lineage>
        <taxon>Eukaryota</taxon>
        <taxon>Viridiplantae</taxon>
        <taxon>Streptophyta</taxon>
        <taxon>Embryophyta</taxon>
        <taxon>Tracheophyta</taxon>
        <taxon>Spermatophyta</taxon>
        <taxon>Magnoliopsida</taxon>
        <taxon>Liliopsida</taxon>
        <taxon>Asparagales</taxon>
        <taxon>Orchidaceae</taxon>
        <taxon>Epidendroideae</taxon>
        <taxon>Malaxideae</taxon>
        <taxon>Dendrobiinae</taxon>
        <taxon>Dendrobium</taxon>
    </lineage>
</organism>
<dbReference type="EMBL" id="JANQDX010000015">
    <property type="protein sequence ID" value="KAL0911580.1"/>
    <property type="molecule type" value="Genomic_DNA"/>
</dbReference>
<evidence type="ECO:0000313" key="1">
    <source>
        <dbReference type="EMBL" id="KAL0911580.1"/>
    </source>
</evidence>
<protein>
    <submittedName>
        <fullName evidence="1">Uncharacterized protein</fullName>
    </submittedName>
</protein>
<gene>
    <name evidence="1" type="ORF">M5K25_019732</name>
</gene>
<dbReference type="Proteomes" id="UP001552299">
    <property type="component" value="Unassembled WGS sequence"/>
</dbReference>
<sequence>MDPIGPNSQACILNLGRSSGAISILKRTRSGSKILCTSAAVLEPEICSEIRFIHHCNGVENQI</sequence>